<evidence type="ECO:0000256" key="2">
    <source>
        <dbReference type="ARBA" id="ARBA00005983"/>
    </source>
</evidence>
<dbReference type="InterPro" id="IPR045540">
    <property type="entry name" value="YegS/DAGK_C"/>
</dbReference>
<evidence type="ECO:0000256" key="8">
    <source>
        <dbReference type="ARBA" id="ARBA00022840"/>
    </source>
</evidence>
<proteinExistence type="inferred from homology"/>
<evidence type="ECO:0000256" key="4">
    <source>
        <dbReference type="ARBA" id="ARBA00022679"/>
    </source>
</evidence>
<dbReference type="Gene3D" id="3.40.50.10330">
    <property type="entry name" value="Probable inorganic polyphosphate/atp-NAD kinase, domain 1"/>
    <property type="match status" value="1"/>
</dbReference>
<dbReference type="GO" id="GO:0005524">
    <property type="term" value="F:ATP binding"/>
    <property type="evidence" value="ECO:0007669"/>
    <property type="project" value="UniProtKB-KW"/>
</dbReference>
<dbReference type="InterPro" id="IPR001206">
    <property type="entry name" value="Diacylglycerol_kinase_cat_dom"/>
</dbReference>
<accession>A0A9D1RT61</accession>
<dbReference type="GO" id="GO:0046872">
    <property type="term" value="F:metal ion binding"/>
    <property type="evidence" value="ECO:0007669"/>
    <property type="project" value="UniProtKB-KW"/>
</dbReference>
<evidence type="ECO:0000256" key="7">
    <source>
        <dbReference type="ARBA" id="ARBA00022777"/>
    </source>
</evidence>
<dbReference type="InterPro" id="IPR017438">
    <property type="entry name" value="ATP-NAD_kinase_N"/>
</dbReference>
<dbReference type="GO" id="GO:0016301">
    <property type="term" value="F:kinase activity"/>
    <property type="evidence" value="ECO:0007669"/>
    <property type="project" value="UniProtKB-KW"/>
</dbReference>
<name>A0A9D1RT61_9FIRM</name>
<evidence type="ECO:0000256" key="9">
    <source>
        <dbReference type="ARBA" id="ARBA00022842"/>
    </source>
</evidence>
<evidence type="ECO:0000256" key="12">
    <source>
        <dbReference type="ARBA" id="ARBA00023264"/>
    </source>
</evidence>
<keyword evidence="12" id="KW-1208">Phospholipid metabolism</keyword>
<reference evidence="14" key="2">
    <citation type="submission" date="2021-04" db="EMBL/GenBank/DDBJ databases">
        <authorList>
            <person name="Gilroy R."/>
        </authorList>
    </citation>
    <scope>NUCLEOTIDE SEQUENCE</scope>
    <source>
        <strain evidence="14">ChiGjej6B6-1540</strain>
    </source>
</reference>
<evidence type="ECO:0000256" key="1">
    <source>
        <dbReference type="ARBA" id="ARBA00001946"/>
    </source>
</evidence>
<dbReference type="PANTHER" id="PTHR12358:SF106">
    <property type="entry name" value="LIPID KINASE YEGS"/>
    <property type="match status" value="1"/>
</dbReference>
<dbReference type="PROSITE" id="PS50146">
    <property type="entry name" value="DAGK"/>
    <property type="match status" value="1"/>
</dbReference>
<dbReference type="NCBIfam" id="TIGR00147">
    <property type="entry name" value="YegS/Rv2252/BmrU family lipid kinase"/>
    <property type="match status" value="1"/>
</dbReference>
<keyword evidence="7 14" id="KW-0418">Kinase</keyword>
<dbReference type="Pfam" id="PF00781">
    <property type="entry name" value="DAGK_cat"/>
    <property type="match status" value="1"/>
</dbReference>
<keyword evidence="9" id="KW-0460">Magnesium</keyword>
<dbReference type="InterPro" id="IPR005218">
    <property type="entry name" value="Diacylglycerol/lipid_kinase"/>
</dbReference>
<dbReference type="SMART" id="SM00046">
    <property type="entry name" value="DAGKc"/>
    <property type="match status" value="1"/>
</dbReference>
<dbReference type="AlphaFoldDB" id="A0A9D1RT61"/>
<comment type="similarity">
    <text evidence="2">Belongs to the diacylglycerol/lipid kinase family.</text>
</comment>
<dbReference type="InterPro" id="IPR050187">
    <property type="entry name" value="Lipid_Phosphate_FormReg"/>
</dbReference>
<comment type="cofactor">
    <cofactor evidence="1">
        <name>Mg(2+)</name>
        <dbReference type="ChEBI" id="CHEBI:18420"/>
    </cofactor>
</comment>
<dbReference type="GO" id="GO:0005886">
    <property type="term" value="C:plasma membrane"/>
    <property type="evidence" value="ECO:0007669"/>
    <property type="project" value="TreeGrafter"/>
</dbReference>
<dbReference type="Gene3D" id="2.60.200.40">
    <property type="match status" value="1"/>
</dbReference>
<dbReference type="SUPFAM" id="SSF111331">
    <property type="entry name" value="NAD kinase/diacylglycerol kinase-like"/>
    <property type="match status" value="1"/>
</dbReference>
<evidence type="ECO:0000256" key="10">
    <source>
        <dbReference type="ARBA" id="ARBA00023098"/>
    </source>
</evidence>
<evidence type="ECO:0000313" key="14">
    <source>
        <dbReference type="EMBL" id="HIW93709.1"/>
    </source>
</evidence>
<evidence type="ECO:0000256" key="5">
    <source>
        <dbReference type="ARBA" id="ARBA00022723"/>
    </source>
</evidence>
<gene>
    <name evidence="14" type="ORF">H9868_04125</name>
</gene>
<dbReference type="EMBL" id="DXGA01000087">
    <property type="protein sequence ID" value="HIW93709.1"/>
    <property type="molecule type" value="Genomic_DNA"/>
</dbReference>
<keyword evidence="3" id="KW-0444">Lipid biosynthesis</keyword>
<evidence type="ECO:0000256" key="3">
    <source>
        <dbReference type="ARBA" id="ARBA00022516"/>
    </source>
</evidence>
<protein>
    <submittedName>
        <fullName evidence="14">YegS/Rv2252/BmrU family lipid kinase</fullName>
    </submittedName>
</protein>
<dbReference type="PANTHER" id="PTHR12358">
    <property type="entry name" value="SPHINGOSINE KINASE"/>
    <property type="match status" value="1"/>
</dbReference>
<keyword evidence="10" id="KW-0443">Lipid metabolism</keyword>
<sequence>MRHLFILNPSAGKNGQAAQELMAQIESLPLNTAVRFTKKRGDAERIAREESADGQPLRIYACGGDGTLNDVVNAVAGLSHVAVTNVPVGTGNDFLKLFGPNAKERFRDLAALAAGPEALLDVIDCNGRLGLDIVCAGVDARVAADVHRFKRLPLLRGMGAYVLSLLDNVLFRGINRPMRVETPEGLWYEGETAILCICNGRYYGGGFMPVPDAMPDDGVLDMLLVPKVDRFNFLRLVGAYGKGRYRRYPQYIQDYHGQSVTFSSSQDIVVVVDGEVLRAPSFTVSLSSKKLRFFFPEDLSYAPNSGTPAL</sequence>
<dbReference type="InterPro" id="IPR016064">
    <property type="entry name" value="NAD/diacylglycerol_kinase_sf"/>
</dbReference>
<evidence type="ECO:0000313" key="15">
    <source>
        <dbReference type="Proteomes" id="UP000824192"/>
    </source>
</evidence>
<feature type="domain" description="DAGKc" evidence="13">
    <location>
        <begin position="1"/>
        <end position="129"/>
    </location>
</feature>
<organism evidence="14 15">
    <name type="scientific">Candidatus Flavonifractor merdipullorum</name>
    <dbReference type="NCBI Taxonomy" id="2838590"/>
    <lineage>
        <taxon>Bacteria</taxon>
        <taxon>Bacillati</taxon>
        <taxon>Bacillota</taxon>
        <taxon>Clostridia</taxon>
        <taxon>Eubacteriales</taxon>
        <taxon>Oscillospiraceae</taxon>
        <taxon>Flavonifractor</taxon>
    </lineage>
</organism>
<evidence type="ECO:0000256" key="11">
    <source>
        <dbReference type="ARBA" id="ARBA00023209"/>
    </source>
</evidence>
<keyword evidence="11" id="KW-0594">Phospholipid biosynthesis</keyword>
<evidence type="ECO:0000256" key="6">
    <source>
        <dbReference type="ARBA" id="ARBA00022741"/>
    </source>
</evidence>
<keyword evidence="6" id="KW-0547">Nucleotide-binding</keyword>
<dbReference type="Pfam" id="PF19279">
    <property type="entry name" value="YegS_C"/>
    <property type="match status" value="1"/>
</dbReference>
<keyword evidence="8" id="KW-0067">ATP-binding</keyword>
<reference evidence="14" key="1">
    <citation type="journal article" date="2021" name="PeerJ">
        <title>Extensive microbial diversity within the chicken gut microbiome revealed by metagenomics and culture.</title>
        <authorList>
            <person name="Gilroy R."/>
            <person name="Ravi A."/>
            <person name="Getino M."/>
            <person name="Pursley I."/>
            <person name="Horton D.L."/>
            <person name="Alikhan N.F."/>
            <person name="Baker D."/>
            <person name="Gharbi K."/>
            <person name="Hall N."/>
            <person name="Watson M."/>
            <person name="Adriaenssens E.M."/>
            <person name="Foster-Nyarko E."/>
            <person name="Jarju S."/>
            <person name="Secka A."/>
            <person name="Antonio M."/>
            <person name="Oren A."/>
            <person name="Chaudhuri R.R."/>
            <person name="La Ragione R."/>
            <person name="Hildebrand F."/>
            <person name="Pallen M.J."/>
        </authorList>
    </citation>
    <scope>NUCLEOTIDE SEQUENCE</scope>
    <source>
        <strain evidence="14">ChiGjej6B6-1540</strain>
    </source>
</reference>
<keyword evidence="4" id="KW-0808">Transferase</keyword>
<comment type="caution">
    <text evidence="14">The sequence shown here is derived from an EMBL/GenBank/DDBJ whole genome shotgun (WGS) entry which is preliminary data.</text>
</comment>
<evidence type="ECO:0000259" key="13">
    <source>
        <dbReference type="PROSITE" id="PS50146"/>
    </source>
</evidence>
<keyword evidence="5" id="KW-0479">Metal-binding</keyword>
<dbReference type="GO" id="GO:0008654">
    <property type="term" value="P:phospholipid biosynthetic process"/>
    <property type="evidence" value="ECO:0007669"/>
    <property type="project" value="UniProtKB-KW"/>
</dbReference>
<dbReference type="Proteomes" id="UP000824192">
    <property type="component" value="Unassembled WGS sequence"/>
</dbReference>